<keyword evidence="3" id="KW-1185">Reference proteome</keyword>
<dbReference type="OrthoDB" id="2281978at2759"/>
<organism evidence="2 3">
    <name type="scientific">Rhizopus stolonifer</name>
    <name type="common">Rhizopus nigricans</name>
    <dbReference type="NCBI Taxonomy" id="4846"/>
    <lineage>
        <taxon>Eukaryota</taxon>
        <taxon>Fungi</taxon>
        <taxon>Fungi incertae sedis</taxon>
        <taxon>Mucoromycota</taxon>
        <taxon>Mucoromycotina</taxon>
        <taxon>Mucoromycetes</taxon>
        <taxon>Mucorales</taxon>
        <taxon>Mucorineae</taxon>
        <taxon>Rhizopodaceae</taxon>
        <taxon>Rhizopus</taxon>
    </lineage>
</organism>
<evidence type="ECO:0000256" key="1">
    <source>
        <dbReference type="SAM" id="MobiDB-lite"/>
    </source>
</evidence>
<evidence type="ECO:0000313" key="2">
    <source>
        <dbReference type="EMBL" id="RCH85405.1"/>
    </source>
</evidence>
<feature type="compositionally biased region" description="Low complexity" evidence="1">
    <location>
        <begin position="235"/>
        <end position="258"/>
    </location>
</feature>
<dbReference type="STRING" id="4846.A0A367J683"/>
<name>A0A367J683_RHIST</name>
<comment type="caution">
    <text evidence="2">The sequence shown here is derived from an EMBL/GenBank/DDBJ whole genome shotgun (WGS) entry which is preliminary data.</text>
</comment>
<gene>
    <name evidence="2" type="ORF">CU098_001264</name>
</gene>
<accession>A0A367J683</accession>
<feature type="compositionally biased region" description="Polar residues" evidence="1">
    <location>
        <begin position="51"/>
        <end position="70"/>
    </location>
</feature>
<feature type="compositionally biased region" description="Acidic residues" evidence="1">
    <location>
        <begin position="28"/>
        <end position="38"/>
    </location>
</feature>
<dbReference type="AlphaFoldDB" id="A0A367J683"/>
<evidence type="ECO:0000313" key="3">
    <source>
        <dbReference type="Proteomes" id="UP000253551"/>
    </source>
</evidence>
<reference evidence="2 3" key="1">
    <citation type="journal article" date="2018" name="G3 (Bethesda)">
        <title>Phylogenetic and Phylogenomic Definition of Rhizopus Species.</title>
        <authorList>
            <person name="Gryganskyi A.P."/>
            <person name="Golan J."/>
            <person name="Dolatabadi S."/>
            <person name="Mondo S."/>
            <person name="Robb S."/>
            <person name="Idnurm A."/>
            <person name="Muszewska A."/>
            <person name="Steczkiewicz K."/>
            <person name="Masonjones S."/>
            <person name="Liao H.L."/>
            <person name="Gajdeczka M.T."/>
            <person name="Anike F."/>
            <person name="Vuek A."/>
            <person name="Anishchenko I.M."/>
            <person name="Voigt K."/>
            <person name="de Hoog G.S."/>
            <person name="Smith M.E."/>
            <person name="Heitman J."/>
            <person name="Vilgalys R."/>
            <person name="Stajich J.E."/>
        </authorList>
    </citation>
    <scope>NUCLEOTIDE SEQUENCE [LARGE SCALE GENOMIC DNA]</scope>
    <source>
        <strain evidence="2 3">LSU 92-RS-03</strain>
    </source>
</reference>
<feature type="non-terminal residue" evidence="2">
    <location>
        <position position="1"/>
    </location>
</feature>
<dbReference type="EMBL" id="PJQM01004180">
    <property type="protein sequence ID" value="RCH85405.1"/>
    <property type="molecule type" value="Genomic_DNA"/>
</dbReference>
<proteinExistence type="predicted"/>
<feature type="region of interest" description="Disordered" evidence="1">
    <location>
        <begin position="23"/>
        <end position="99"/>
    </location>
</feature>
<dbReference type="Proteomes" id="UP000253551">
    <property type="component" value="Unassembled WGS sequence"/>
</dbReference>
<protein>
    <submittedName>
        <fullName evidence="2">Uncharacterized protein</fullName>
    </submittedName>
</protein>
<sequence length="258" mass="29751">ISSDDEETLLNVANKKRETVYKSLPLPSDEDESSDDDCIIPRRSSVKPSRGSYQRTLRQTRSDGSANITFNKPPMNMTRSAEDLPRIRRTSHSTDDDETIGQLKYRQQQDYQMQQYHYAQQQQRKQMHMSGMDLLLQREQEKAESKRQKPKMVPGKVKIEGLLSKLPEPGTHNISFQQIQLQQKYNKKTPKLAQQPVYPVMYNPHAMMVPNTYYQLPNIPVSNGSLYMSPPSRPSRPSSVVSNRNHQRQSSSQSIPFV</sequence>
<feature type="region of interest" description="Disordered" evidence="1">
    <location>
        <begin position="225"/>
        <end position="258"/>
    </location>
</feature>